<proteinExistence type="predicted"/>
<dbReference type="PANTHER" id="PTHR15160">
    <property type="entry name" value="VON HIPPEL-LINDAU PROTEIN"/>
    <property type="match status" value="1"/>
</dbReference>
<organism evidence="1 2">
    <name type="scientific">Tessaracoccus lapidicaptus</name>
    <dbReference type="NCBI Taxonomy" id="1427523"/>
    <lineage>
        <taxon>Bacteria</taxon>
        <taxon>Bacillati</taxon>
        <taxon>Actinomycetota</taxon>
        <taxon>Actinomycetes</taxon>
        <taxon>Propionibacteriales</taxon>
        <taxon>Propionibacteriaceae</taxon>
        <taxon>Tessaracoccus</taxon>
    </lineage>
</organism>
<dbReference type="SUPFAM" id="SSF103256">
    <property type="entry name" value="Hypothetical protein TM0160"/>
    <property type="match status" value="1"/>
</dbReference>
<dbReference type="InterPro" id="IPR036104">
    <property type="entry name" value="BFN_sf"/>
</dbReference>
<comment type="caution">
    <text evidence="1">The sequence shown here is derived from an EMBL/GenBank/DDBJ whole genome shotgun (WGS) entry which is preliminary data.</text>
</comment>
<dbReference type="GO" id="GO:0004518">
    <property type="term" value="F:nuclease activity"/>
    <property type="evidence" value="ECO:0007669"/>
    <property type="project" value="InterPro"/>
</dbReference>
<protein>
    <submittedName>
        <fullName evidence="1">Uncharacterized protein</fullName>
    </submittedName>
</protein>
<evidence type="ECO:0000313" key="2">
    <source>
        <dbReference type="Proteomes" id="UP000093501"/>
    </source>
</evidence>
<dbReference type="InterPro" id="IPR003729">
    <property type="entry name" value="Bi_nuclease_dom"/>
</dbReference>
<dbReference type="EMBL" id="MBQD01000004">
    <property type="protein sequence ID" value="OCL36918.1"/>
    <property type="molecule type" value="Genomic_DNA"/>
</dbReference>
<accession>A0A1C0AR92</accession>
<dbReference type="Pfam" id="PF02577">
    <property type="entry name" value="BFN_dom"/>
    <property type="match status" value="1"/>
</dbReference>
<name>A0A1C0AR92_9ACTN</name>
<dbReference type="Gene3D" id="3.10.690.10">
    <property type="entry name" value="Bifunctional nuclease domain"/>
    <property type="match status" value="1"/>
</dbReference>
<gene>
    <name evidence="1" type="ORF">BCR15_12605</name>
</gene>
<reference evidence="2" key="1">
    <citation type="submission" date="2016-07" db="EMBL/GenBank/DDBJ databases">
        <authorList>
            <person name="Florea S."/>
            <person name="Webb J.S."/>
            <person name="Jaromczyk J."/>
            <person name="Schardl C.L."/>
        </authorList>
    </citation>
    <scope>NUCLEOTIDE SEQUENCE [LARGE SCALE GENOMIC DNA]</scope>
    <source>
        <strain evidence="2">IPBSL-7</strain>
    </source>
</reference>
<evidence type="ECO:0000313" key="1">
    <source>
        <dbReference type="EMBL" id="OCL36918.1"/>
    </source>
</evidence>
<dbReference type="RefSeq" id="WP_068749869.1">
    <property type="nucleotide sequence ID" value="NZ_LR214441.1"/>
</dbReference>
<sequence>MIPVRIAGLALDARQQPVVILKPLDEDLGHGRILPIWIGGLEAAAILKGADDTPPPRPLTLDLMRSMLEALDAEVERIAVTRIDDGTFYAEITLNTPLGDRVLDARPSDAIGLSLRTGSVIWVAEDVLDQAGIADEREEQVDEEEEVKAFSEFLEHVDPEDFQG</sequence>
<dbReference type="AlphaFoldDB" id="A0A1C0AR92"/>
<dbReference type="PROSITE" id="PS51658">
    <property type="entry name" value="BFN"/>
    <property type="match status" value="1"/>
</dbReference>
<keyword evidence="2" id="KW-1185">Reference proteome</keyword>
<dbReference type="PANTHER" id="PTHR15160:SF1">
    <property type="entry name" value="VON HIPPEL-LINDAU DISEASE TUMOR SUPPRESSOR"/>
    <property type="match status" value="1"/>
</dbReference>
<dbReference type="Proteomes" id="UP000093501">
    <property type="component" value="Unassembled WGS sequence"/>
</dbReference>